<feature type="compositionally biased region" description="Basic and acidic residues" evidence="1">
    <location>
        <begin position="1134"/>
        <end position="1145"/>
    </location>
</feature>
<feature type="region of interest" description="Disordered" evidence="1">
    <location>
        <begin position="1201"/>
        <end position="1232"/>
    </location>
</feature>
<reference evidence="2 3" key="1">
    <citation type="submission" date="2024-01" db="EMBL/GenBank/DDBJ databases">
        <title>The complete chloroplast genome sequence of Lithospermum erythrorhizon: insights into the phylogenetic relationship among Boraginaceae species and the maternal lineages of purple gromwells.</title>
        <authorList>
            <person name="Okada T."/>
            <person name="Watanabe K."/>
        </authorList>
    </citation>
    <scope>NUCLEOTIDE SEQUENCE [LARGE SCALE GENOMIC DNA]</scope>
</reference>
<name>A0AAV3QDV0_LITER</name>
<feature type="compositionally biased region" description="Polar residues" evidence="1">
    <location>
        <begin position="10"/>
        <end position="37"/>
    </location>
</feature>
<evidence type="ECO:0000313" key="3">
    <source>
        <dbReference type="Proteomes" id="UP001454036"/>
    </source>
</evidence>
<feature type="region of interest" description="Disordered" evidence="1">
    <location>
        <begin position="409"/>
        <end position="530"/>
    </location>
</feature>
<dbReference type="Pfam" id="PF10198">
    <property type="entry name" value="Ada3"/>
    <property type="match status" value="1"/>
</dbReference>
<dbReference type="EMBL" id="BAABME010004153">
    <property type="protein sequence ID" value="GAA0161368.1"/>
    <property type="molecule type" value="Genomic_DNA"/>
</dbReference>
<dbReference type="Proteomes" id="UP001454036">
    <property type="component" value="Unassembled WGS sequence"/>
</dbReference>
<feature type="compositionally biased region" description="Low complexity" evidence="1">
    <location>
        <begin position="491"/>
        <end position="501"/>
    </location>
</feature>
<dbReference type="PANTHER" id="PTHR31115:SF2">
    <property type="entry name" value="OS05G0107300 PROTEIN"/>
    <property type="match status" value="1"/>
</dbReference>
<organism evidence="2 3">
    <name type="scientific">Lithospermum erythrorhizon</name>
    <name type="common">Purple gromwell</name>
    <name type="synonym">Lithospermum officinale var. erythrorhizon</name>
    <dbReference type="NCBI Taxonomy" id="34254"/>
    <lineage>
        <taxon>Eukaryota</taxon>
        <taxon>Viridiplantae</taxon>
        <taxon>Streptophyta</taxon>
        <taxon>Embryophyta</taxon>
        <taxon>Tracheophyta</taxon>
        <taxon>Spermatophyta</taxon>
        <taxon>Magnoliopsida</taxon>
        <taxon>eudicotyledons</taxon>
        <taxon>Gunneridae</taxon>
        <taxon>Pentapetalae</taxon>
        <taxon>asterids</taxon>
        <taxon>lamiids</taxon>
        <taxon>Boraginales</taxon>
        <taxon>Boraginaceae</taxon>
        <taxon>Boraginoideae</taxon>
        <taxon>Lithospermeae</taxon>
        <taxon>Lithospermum</taxon>
    </lineage>
</organism>
<feature type="region of interest" description="Disordered" evidence="1">
    <location>
        <begin position="1"/>
        <end position="55"/>
    </location>
</feature>
<feature type="region of interest" description="Disordered" evidence="1">
    <location>
        <begin position="558"/>
        <end position="599"/>
    </location>
</feature>
<feature type="compositionally biased region" description="Basic and acidic residues" evidence="1">
    <location>
        <begin position="590"/>
        <end position="599"/>
    </location>
</feature>
<evidence type="ECO:0000256" key="1">
    <source>
        <dbReference type="SAM" id="MobiDB-lite"/>
    </source>
</evidence>
<dbReference type="InterPro" id="IPR019340">
    <property type="entry name" value="Histone_AcTrfase_su3"/>
</dbReference>
<feature type="compositionally biased region" description="Low complexity" evidence="1">
    <location>
        <begin position="579"/>
        <end position="589"/>
    </location>
</feature>
<accession>A0AAV3QDV0</accession>
<evidence type="ECO:0000313" key="2">
    <source>
        <dbReference type="EMBL" id="GAA0161368.1"/>
    </source>
</evidence>
<feature type="region of interest" description="Disordered" evidence="1">
    <location>
        <begin position="1124"/>
        <end position="1147"/>
    </location>
</feature>
<keyword evidence="3" id="KW-1185">Reference proteome</keyword>
<comment type="caution">
    <text evidence="2">The sequence shown here is derived from an EMBL/GenBank/DDBJ whole genome shotgun (WGS) entry which is preliminary data.</text>
</comment>
<feature type="compositionally biased region" description="Basic and acidic residues" evidence="1">
    <location>
        <begin position="561"/>
        <end position="571"/>
    </location>
</feature>
<dbReference type="PANTHER" id="PTHR31115">
    <property type="entry name" value="OS05G0107300 PROTEIN"/>
    <property type="match status" value="1"/>
</dbReference>
<protein>
    <submittedName>
        <fullName evidence="2">Uncharacterized protein</fullName>
    </submittedName>
</protein>
<proteinExistence type="predicted"/>
<sequence>MAGNGRFELSSASPDSSIVGNYSNGQRGVSSGSTLDRSGSFRESSENRIFGGGRGASRGINTSLGDLPPLAQCLMLEQITLSDKKVSKTGELRRALGLSVGSNSEDTTLGVSHMKASPLASMDDLKRYRASIAETCDKASGRAKKLDEHLHKLHKYCEVVTSKKQLQSELLSNERSSAAGYRMGSHIHRSPSEFVSPKVEERPKNVILNRRVRTSVAETRAEFRNNGQPRQPLPVEERDTLKDDNAEIDVAEEKICKLPAGGDIWDKRMKRKRSISVVCSRASDGGVEMKRPTLHKPSSKPGLQSCDPLGLRVGASVGTGVASKSDGVSLAGSNVRATLKKEQEKPIISRDAASGLNKNRLLPKPSFKLSIREEIPNGATKVKAPHRGGLAATNTVFNVPSVSVTMDSWELPPTKNITPSINGAHNRKRSLPTGSSSPPVAKWGGQRPQKISRTRRANLVSPVSNHDEGQMSSEGSPDFGAKSITTGANGSPLSKSASSGSQISRVKPETVPSPARLSESEDSSARESKLKLGTGIGETVERVINLSIVGPQTTLSKSKFLNKEGNPDGVRRQGRSGRVKSVSRVSISPVRDKLDSGTENKALRQIKPTSDKNGSKTSRPLKKLSDRKGFSRLGIASNWDSEDDREELVSAASMAYNSNLGACSSIFWKKVESVFAFLGSEEKSFLAEQIRVAEEYCNNFSQMLSQCDDAKGDLLEEISVPGDLSGEANRYIQNGLGQEDLESKLELVNQLQSSILRPGTDSGQMFDNTIPLYQRVLSALIVDEEFEDNGVGIYEMHQNTSWNSPKTHYHVETLEFTRESIIDVQVPKNGTTDRFIGCNGYANYSSYPDISDHLCNGEVLEVDSEKEHSYDDTLVGLAQCNSVGPQSLLEHNGSVSPFDCQYEQMSFEEKLLLELQSVGLHPETVPDLHDKEEDEINQEVIQLQRKLHQQTARKKMRLENIRKVMQGQEQDTCGGDLDHVAIDKFVELSYKKLLATKGNLAIKIGIPKVSKQVALAFARRTLARCRRFEESGVSCFNEPALRDIIFADPPRIHVKDPLDSVSKALANGSFAGPVESCALNEFENFGQPTDHAFAKSGPISNRGKKKEVLLDNFVGDSASRSNLGGSVSGGVKGKTSERDKDKDASMKNGFAKAGCSLVNAKGDRKTKVKNTQRTAQLSTSGNRYVTQPMYTSVCGSGELIDNNGNRRREVPLTSSAPDSLKTKKGSINSPPNDVDAMEDLGVESDIVGPQDLNSWFNFDIDGIQEDHDAVGLEIPMDDLSELMF</sequence>
<gene>
    <name evidence="2" type="ORF">LIER_17699</name>
</gene>